<accession>A0A1M6IBR4</accession>
<evidence type="ECO:0000313" key="3">
    <source>
        <dbReference type="Proteomes" id="UP000184080"/>
    </source>
</evidence>
<organism evidence="2 3">
    <name type="scientific">Clostridium amylolyticum</name>
    <dbReference type="NCBI Taxonomy" id="1121298"/>
    <lineage>
        <taxon>Bacteria</taxon>
        <taxon>Bacillati</taxon>
        <taxon>Bacillota</taxon>
        <taxon>Clostridia</taxon>
        <taxon>Eubacteriales</taxon>
        <taxon>Clostridiaceae</taxon>
        <taxon>Clostridium</taxon>
    </lineage>
</organism>
<evidence type="ECO:0000313" key="2">
    <source>
        <dbReference type="EMBL" id="SHJ31878.1"/>
    </source>
</evidence>
<dbReference type="STRING" id="1121298.SAMN05444401_2733"/>
<evidence type="ECO:0000259" key="1">
    <source>
        <dbReference type="Pfam" id="PF22809"/>
    </source>
</evidence>
<dbReference type="RefSeq" id="WP_073007639.1">
    <property type="nucleotide sequence ID" value="NZ_FQZO01000004.1"/>
</dbReference>
<proteinExistence type="predicted"/>
<dbReference type="EMBL" id="FQZO01000004">
    <property type="protein sequence ID" value="SHJ31878.1"/>
    <property type="molecule type" value="Genomic_DNA"/>
</dbReference>
<keyword evidence="3" id="KW-1185">Reference proteome</keyword>
<dbReference type="InterPro" id="IPR054280">
    <property type="entry name" value="DUF7014"/>
</dbReference>
<dbReference type="Pfam" id="PF22809">
    <property type="entry name" value="DUF7014"/>
    <property type="match status" value="1"/>
</dbReference>
<dbReference type="OrthoDB" id="8113776at2"/>
<feature type="domain" description="DUF7014" evidence="1">
    <location>
        <begin position="184"/>
        <end position="302"/>
    </location>
</feature>
<protein>
    <recommendedName>
        <fullName evidence="1">DUF7014 domain-containing protein</fullName>
    </recommendedName>
</protein>
<sequence>MLKIKEVFKVFSKRNKIEKPIEISVEVRNRVIMLLIDLSNNDREYGWGRNNFNVEVFFDEILRVFMMRLGKFDLIDRNDGIVNGVGTFLLNCEGEMFLDFIEDSFKSNEFRKVWIDKKNEFIENINYIFSIEGIKFELTKYKEYWREEGRGKVLESTTYPKIICKEDIFINSELIEPAIELLMDDRFKNANNEFLEGLEHYKHKRYKESIASCCCALESVMKIISSINKWQYSDNATGLPLIKNIIEKSQSPNWYEGIISPTLTLRNKLGPHGKGTNEIIPTKVQAQLQINLVASQLIFLIEEYII</sequence>
<reference evidence="2 3" key="1">
    <citation type="submission" date="2016-11" db="EMBL/GenBank/DDBJ databases">
        <authorList>
            <person name="Jaros S."/>
            <person name="Januszkiewicz K."/>
            <person name="Wedrychowicz H."/>
        </authorList>
    </citation>
    <scope>NUCLEOTIDE SEQUENCE [LARGE SCALE GENOMIC DNA]</scope>
    <source>
        <strain evidence="2 3">DSM 21864</strain>
    </source>
</reference>
<gene>
    <name evidence="2" type="ORF">SAMN05444401_2733</name>
</gene>
<dbReference type="AlphaFoldDB" id="A0A1M6IBR4"/>
<dbReference type="Proteomes" id="UP000184080">
    <property type="component" value="Unassembled WGS sequence"/>
</dbReference>
<name>A0A1M6IBR4_9CLOT</name>